<organism evidence="7 8">
    <name type="scientific">Sporomusa termitida</name>
    <dbReference type="NCBI Taxonomy" id="2377"/>
    <lineage>
        <taxon>Bacteria</taxon>
        <taxon>Bacillati</taxon>
        <taxon>Bacillota</taxon>
        <taxon>Negativicutes</taxon>
        <taxon>Selenomonadales</taxon>
        <taxon>Sporomusaceae</taxon>
        <taxon>Sporomusa</taxon>
    </lineage>
</organism>
<dbReference type="Pfam" id="PF13237">
    <property type="entry name" value="Fer4_10"/>
    <property type="match status" value="1"/>
</dbReference>
<evidence type="ECO:0000256" key="2">
    <source>
        <dbReference type="ARBA" id="ARBA00022723"/>
    </source>
</evidence>
<feature type="domain" description="4Fe-4S ferredoxin-type" evidence="6">
    <location>
        <begin position="6"/>
        <end position="35"/>
    </location>
</feature>
<dbReference type="Proteomes" id="UP000320776">
    <property type="component" value="Chromosome"/>
</dbReference>
<dbReference type="PROSITE" id="PS51379">
    <property type="entry name" value="4FE4S_FER_2"/>
    <property type="match status" value="2"/>
</dbReference>
<dbReference type="PANTHER" id="PTHR43724:SF1">
    <property type="entry name" value="PYRUVATE SYNTHASE SUBUNIT PORD"/>
    <property type="match status" value="1"/>
</dbReference>
<dbReference type="InterPro" id="IPR007419">
    <property type="entry name" value="BFD-like_2Fe2S-bd_dom"/>
</dbReference>
<accession>A0A517DY59</accession>
<dbReference type="GO" id="GO:0051539">
    <property type="term" value="F:4 iron, 4 sulfur cluster binding"/>
    <property type="evidence" value="ECO:0007669"/>
    <property type="project" value="UniProtKB-KW"/>
</dbReference>
<dbReference type="RefSeq" id="WP_144351678.1">
    <property type="nucleotide sequence ID" value="NZ_CP036259.1"/>
</dbReference>
<dbReference type="InterPro" id="IPR041854">
    <property type="entry name" value="BFD-like_2Fe2S-bd_dom_sf"/>
</dbReference>
<dbReference type="Pfam" id="PF04324">
    <property type="entry name" value="Fer2_BFD"/>
    <property type="match status" value="1"/>
</dbReference>
<dbReference type="KEGG" id="sted:SPTER_37030"/>
<keyword evidence="3" id="KW-0677">Repeat</keyword>
<dbReference type="OrthoDB" id="5422255at2"/>
<evidence type="ECO:0000256" key="3">
    <source>
        <dbReference type="ARBA" id="ARBA00022737"/>
    </source>
</evidence>
<keyword evidence="5" id="KW-0411">Iron-sulfur</keyword>
<evidence type="ECO:0000313" key="7">
    <source>
        <dbReference type="EMBL" id="QDR82278.1"/>
    </source>
</evidence>
<protein>
    <submittedName>
        <fullName evidence="7">Electron transport complex subunit RsxB</fullName>
    </submittedName>
</protein>
<dbReference type="Gene3D" id="1.10.10.1100">
    <property type="entry name" value="BFD-like [2Fe-2S]-binding domain"/>
    <property type="match status" value="1"/>
</dbReference>
<dbReference type="PROSITE" id="PS00198">
    <property type="entry name" value="4FE4S_FER_1"/>
    <property type="match status" value="1"/>
</dbReference>
<evidence type="ECO:0000313" key="8">
    <source>
        <dbReference type="Proteomes" id="UP000320776"/>
    </source>
</evidence>
<dbReference type="PANTHER" id="PTHR43724">
    <property type="entry name" value="PYRUVATE SYNTHASE SUBUNIT PORD"/>
    <property type="match status" value="1"/>
</dbReference>
<evidence type="ECO:0000259" key="6">
    <source>
        <dbReference type="PROSITE" id="PS51379"/>
    </source>
</evidence>
<dbReference type="GO" id="GO:0046872">
    <property type="term" value="F:metal ion binding"/>
    <property type="evidence" value="ECO:0007669"/>
    <property type="project" value="UniProtKB-KW"/>
</dbReference>
<keyword evidence="1" id="KW-0004">4Fe-4S</keyword>
<proteinExistence type="predicted"/>
<dbReference type="Gene3D" id="3.30.70.20">
    <property type="match status" value="1"/>
</dbReference>
<evidence type="ECO:0000256" key="1">
    <source>
        <dbReference type="ARBA" id="ARBA00022485"/>
    </source>
</evidence>
<dbReference type="InterPro" id="IPR017900">
    <property type="entry name" value="4Fe4S_Fe_S_CS"/>
</dbReference>
<dbReference type="EMBL" id="CP036259">
    <property type="protein sequence ID" value="QDR82278.1"/>
    <property type="molecule type" value="Genomic_DNA"/>
</dbReference>
<evidence type="ECO:0000256" key="4">
    <source>
        <dbReference type="ARBA" id="ARBA00023004"/>
    </source>
</evidence>
<keyword evidence="2" id="KW-0479">Metal-binding</keyword>
<dbReference type="AlphaFoldDB" id="A0A517DY59"/>
<feature type="domain" description="4Fe-4S ferredoxin-type" evidence="6">
    <location>
        <begin position="36"/>
        <end position="64"/>
    </location>
</feature>
<keyword evidence="8" id="KW-1185">Reference proteome</keyword>
<evidence type="ECO:0000256" key="5">
    <source>
        <dbReference type="ARBA" id="ARBA00023014"/>
    </source>
</evidence>
<reference evidence="7 8" key="1">
    <citation type="submission" date="2019-02" db="EMBL/GenBank/DDBJ databases">
        <title>Closed genome of Sporomusa termitida DSM 4440.</title>
        <authorList>
            <person name="Poehlein A."/>
            <person name="Daniel R."/>
        </authorList>
    </citation>
    <scope>NUCLEOTIDE SEQUENCE [LARGE SCALE GENOMIC DNA]</scope>
    <source>
        <strain evidence="7 8">DSM 4440</strain>
    </source>
</reference>
<dbReference type="InterPro" id="IPR017896">
    <property type="entry name" value="4Fe4S_Fe-S-bd"/>
</dbReference>
<dbReference type="SUPFAM" id="SSF54862">
    <property type="entry name" value="4Fe-4S ferredoxins"/>
    <property type="match status" value="1"/>
</dbReference>
<gene>
    <name evidence="7" type="primary">rsxB_8</name>
    <name evidence="7" type="ORF">SPTER_37030</name>
</gene>
<keyword evidence="4" id="KW-0408">Iron</keyword>
<name>A0A517DY59_9FIRM</name>
<sequence length="204" mass="22624">MKLISVKPSISADKCIGCGICSKVCPAATIAIKDKKAIVDEEFCRGCGACEQRCPVYAIAMVKLEKPYTVAVNVEDVPYEKIKELCKTAHMHPEQIICYCTATRAEEVAAAVLTGAKTPEEISRRTGIRMGCKVECIQPILRILKAAGIDPERPDGYQWYGITPTLWDISPEIKEKYKTSGFYFDEDIKILEKVIKAKGSRGDR</sequence>